<keyword evidence="3" id="KW-1185">Reference proteome</keyword>
<feature type="coiled-coil region" evidence="1">
    <location>
        <begin position="238"/>
        <end position="265"/>
    </location>
</feature>
<accession>A0A9E8HK52</accession>
<name>A0A9E8HK52_9ALTE</name>
<organism evidence="2 3">
    <name type="scientific">Alkalimarinus sediminis</name>
    <dbReference type="NCBI Taxonomy" id="1632866"/>
    <lineage>
        <taxon>Bacteria</taxon>
        <taxon>Pseudomonadati</taxon>
        <taxon>Pseudomonadota</taxon>
        <taxon>Gammaproteobacteria</taxon>
        <taxon>Alteromonadales</taxon>
        <taxon>Alteromonadaceae</taxon>
        <taxon>Alkalimarinus</taxon>
    </lineage>
</organism>
<gene>
    <name evidence="2" type="ORF">NNL22_14660</name>
</gene>
<dbReference type="Proteomes" id="UP001164472">
    <property type="component" value="Chromosome"/>
</dbReference>
<dbReference type="AlphaFoldDB" id="A0A9E8HK52"/>
<dbReference type="PROSITE" id="PS51257">
    <property type="entry name" value="PROKAR_LIPOPROTEIN"/>
    <property type="match status" value="1"/>
</dbReference>
<reference evidence="2" key="1">
    <citation type="submission" date="2022-07" db="EMBL/GenBank/DDBJ databases">
        <title>Alkalimarinus sp. nov., isolated from gut of a Alitta virens.</title>
        <authorList>
            <person name="Yang A.I."/>
            <person name="Shin N.-R."/>
        </authorList>
    </citation>
    <scope>NUCLEOTIDE SEQUENCE</scope>
    <source>
        <strain evidence="2">FA028</strain>
    </source>
</reference>
<feature type="coiled-coil region" evidence="1">
    <location>
        <begin position="171"/>
        <end position="203"/>
    </location>
</feature>
<protein>
    <submittedName>
        <fullName evidence="2">Uncharacterized protein</fullName>
    </submittedName>
</protein>
<evidence type="ECO:0000313" key="3">
    <source>
        <dbReference type="Proteomes" id="UP001164472"/>
    </source>
</evidence>
<evidence type="ECO:0000313" key="2">
    <source>
        <dbReference type="EMBL" id="UZW74251.1"/>
    </source>
</evidence>
<dbReference type="RefSeq" id="WP_251811148.1">
    <property type="nucleotide sequence ID" value="NZ_CP101527.1"/>
</dbReference>
<proteinExistence type="predicted"/>
<keyword evidence="1" id="KW-0175">Coiled coil</keyword>
<dbReference type="EMBL" id="CP101527">
    <property type="protein sequence ID" value="UZW74251.1"/>
    <property type="molecule type" value="Genomic_DNA"/>
</dbReference>
<sequence length="356" mass="40538">MLKRILCSILVTMLVACSESKPEFETYGLFVQTTNGYEEVKPLNPRQQNLKGLIKSEIDKEKVTIYVHDPKFDADKVVIVQMGMDLNKGTKVEFSVTPLEKEDLYELALTVKDSSMPLLMLKSGGIFSAKGYILAVGDVEAGAVDAIKNMKGSSYNKLKKVKEFLKSFPENKELQLVLKELEEKAAEEQVAARERQQKQYEKMGYEEAKMSEKRYREKGKWIEAYQSFLTRYPASDYQDAAKQRIEAIQKEIDDAKKEYEDQLSKFQKVVDQFVSAIKNKNQEELSSVTVSKSSASRALTSSRLVKANLADIEVEKFHYSNKETRNFAYVALKGADLNRVDMKLTEGEWLISGYSI</sequence>
<dbReference type="KEGG" id="asem:NNL22_14660"/>
<evidence type="ECO:0000256" key="1">
    <source>
        <dbReference type="SAM" id="Coils"/>
    </source>
</evidence>